<name>A0A1I7WB57_HETBA</name>
<protein>
    <submittedName>
        <fullName evidence="2">Uncharacterized protein</fullName>
    </submittedName>
</protein>
<dbReference type="WBParaSite" id="Hba_01938">
    <property type="protein sequence ID" value="Hba_01938"/>
    <property type="gene ID" value="Hba_01938"/>
</dbReference>
<organism evidence="1 2">
    <name type="scientific">Heterorhabditis bacteriophora</name>
    <name type="common">Entomopathogenic nematode worm</name>
    <dbReference type="NCBI Taxonomy" id="37862"/>
    <lineage>
        <taxon>Eukaryota</taxon>
        <taxon>Metazoa</taxon>
        <taxon>Ecdysozoa</taxon>
        <taxon>Nematoda</taxon>
        <taxon>Chromadorea</taxon>
        <taxon>Rhabditida</taxon>
        <taxon>Rhabditina</taxon>
        <taxon>Rhabditomorpha</taxon>
        <taxon>Strongyloidea</taxon>
        <taxon>Heterorhabditidae</taxon>
        <taxon>Heterorhabditis</taxon>
    </lineage>
</organism>
<sequence length="21" mass="2549">MITIMIIITRYNILLLFLIKL</sequence>
<evidence type="ECO:0000313" key="2">
    <source>
        <dbReference type="WBParaSite" id="Hba_01938"/>
    </source>
</evidence>
<proteinExistence type="predicted"/>
<dbReference type="Proteomes" id="UP000095283">
    <property type="component" value="Unplaced"/>
</dbReference>
<reference evidence="2" key="1">
    <citation type="submission" date="2016-11" db="UniProtKB">
        <authorList>
            <consortium name="WormBaseParasite"/>
        </authorList>
    </citation>
    <scope>IDENTIFICATION</scope>
</reference>
<keyword evidence="1" id="KW-1185">Reference proteome</keyword>
<dbReference type="AlphaFoldDB" id="A0A1I7WB57"/>
<accession>A0A1I7WB57</accession>
<evidence type="ECO:0000313" key="1">
    <source>
        <dbReference type="Proteomes" id="UP000095283"/>
    </source>
</evidence>